<organism evidence="2 3">
    <name type="scientific">Russula ochroleuca</name>
    <dbReference type="NCBI Taxonomy" id="152965"/>
    <lineage>
        <taxon>Eukaryota</taxon>
        <taxon>Fungi</taxon>
        <taxon>Dikarya</taxon>
        <taxon>Basidiomycota</taxon>
        <taxon>Agaricomycotina</taxon>
        <taxon>Agaricomycetes</taxon>
        <taxon>Russulales</taxon>
        <taxon>Russulaceae</taxon>
        <taxon>Russula</taxon>
    </lineage>
</organism>
<reference evidence="2" key="1">
    <citation type="submission" date="2019-10" db="EMBL/GenBank/DDBJ databases">
        <authorList>
            <consortium name="DOE Joint Genome Institute"/>
            <person name="Kuo A."/>
            <person name="Miyauchi S."/>
            <person name="Kiss E."/>
            <person name="Drula E."/>
            <person name="Kohler A."/>
            <person name="Sanchez-Garcia M."/>
            <person name="Andreopoulos B."/>
            <person name="Barry K.W."/>
            <person name="Bonito G."/>
            <person name="Buee M."/>
            <person name="Carver A."/>
            <person name="Chen C."/>
            <person name="Cichocki N."/>
            <person name="Clum A."/>
            <person name="Culley D."/>
            <person name="Crous P.W."/>
            <person name="Fauchery L."/>
            <person name="Girlanda M."/>
            <person name="Hayes R."/>
            <person name="Keri Z."/>
            <person name="LaButti K."/>
            <person name="Lipzen A."/>
            <person name="Lombard V."/>
            <person name="Magnuson J."/>
            <person name="Maillard F."/>
            <person name="Morin E."/>
            <person name="Murat C."/>
            <person name="Nolan M."/>
            <person name="Ohm R."/>
            <person name="Pangilinan J."/>
            <person name="Pereira M."/>
            <person name="Perotto S."/>
            <person name="Peter M."/>
            <person name="Riley R."/>
            <person name="Sitrit Y."/>
            <person name="Stielow B."/>
            <person name="Szollosi G."/>
            <person name="Zifcakova L."/>
            <person name="Stursova M."/>
            <person name="Spatafora J.W."/>
            <person name="Tedersoo L."/>
            <person name="Vaario L.-M."/>
            <person name="Yamada A."/>
            <person name="Yan M."/>
            <person name="Wang P."/>
            <person name="Xu J."/>
            <person name="Bruns T."/>
            <person name="Baldrian P."/>
            <person name="Vilgalys R."/>
            <person name="Henrissat B."/>
            <person name="Grigoriev I.V."/>
            <person name="Hibbett D."/>
            <person name="Nagy L.G."/>
            <person name="Martin F.M."/>
        </authorList>
    </citation>
    <scope>NUCLEOTIDE SEQUENCE</scope>
    <source>
        <strain evidence="2">Prilba</strain>
    </source>
</reference>
<feature type="region of interest" description="Disordered" evidence="1">
    <location>
        <begin position="152"/>
        <end position="189"/>
    </location>
</feature>
<dbReference type="EMBL" id="WHVB01000015">
    <property type="protein sequence ID" value="KAF8476376.1"/>
    <property type="molecule type" value="Genomic_DNA"/>
</dbReference>
<feature type="compositionally biased region" description="Low complexity" evidence="1">
    <location>
        <begin position="22"/>
        <end position="33"/>
    </location>
</feature>
<comment type="caution">
    <text evidence="2">The sequence shown here is derived from an EMBL/GenBank/DDBJ whole genome shotgun (WGS) entry which is preliminary data.</text>
</comment>
<keyword evidence="3" id="KW-1185">Reference proteome</keyword>
<evidence type="ECO:0000256" key="1">
    <source>
        <dbReference type="SAM" id="MobiDB-lite"/>
    </source>
</evidence>
<dbReference type="OrthoDB" id="2534759at2759"/>
<gene>
    <name evidence="2" type="ORF">DFH94DRAFT_804475</name>
</gene>
<sequence>MLRALKVTTRAIHTESADHSPSRAFSPRRSPVSTSELQKRRVSSSGVGHTDPPADHSSHSRVASPAELSGGPTDASFSVSVMRAGDRRESILFWDEVEDDFNIDEESERDLKIDELEKQQGVVAQYLDTVDEVLFGGGKGDVRGWASEQERLAHREKGRRPGVPTPDSDFSASPAEALEEEHDDIDGDDTSSWKYDYLPRWAQHSASRKASSVGPMHCFPSHLPNSPDRTFLNALSSGQLLCVAYNIGVRQSRKPWGYINDDSIHDIVALEDVLSASAVDGSQAEKGRKS</sequence>
<feature type="region of interest" description="Disordered" evidence="1">
    <location>
        <begin position="1"/>
        <end position="77"/>
    </location>
</feature>
<reference evidence="2" key="2">
    <citation type="journal article" date="2020" name="Nat. Commun.">
        <title>Large-scale genome sequencing of mycorrhizal fungi provides insights into the early evolution of symbiotic traits.</title>
        <authorList>
            <person name="Miyauchi S."/>
            <person name="Kiss E."/>
            <person name="Kuo A."/>
            <person name="Drula E."/>
            <person name="Kohler A."/>
            <person name="Sanchez-Garcia M."/>
            <person name="Morin E."/>
            <person name="Andreopoulos B."/>
            <person name="Barry K.W."/>
            <person name="Bonito G."/>
            <person name="Buee M."/>
            <person name="Carver A."/>
            <person name="Chen C."/>
            <person name="Cichocki N."/>
            <person name="Clum A."/>
            <person name="Culley D."/>
            <person name="Crous P.W."/>
            <person name="Fauchery L."/>
            <person name="Girlanda M."/>
            <person name="Hayes R.D."/>
            <person name="Keri Z."/>
            <person name="LaButti K."/>
            <person name="Lipzen A."/>
            <person name="Lombard V."/>
            <person name="Magnuson J."/>
            <person name="Maillard F."/>
            <person name="Murat C."/>
            <person name="Nolan M."/>
            <person name="Ohm R.A."/>
            <person name="Pangilinan J."/>
            <person name="Pereira M.F."/>
            <person name="Perotto S."/>
            <person name="Peter M."/>
            <person name="Pfister S."/>
            <person name="Riley R."/>
            <person name="Sitrit Y."/>
            <person name="Stielow J.B."/>
            <person name="Szollosi G."/>
            <person name="Zifcakova L."/>
            <person name="Stursova M."/>
            <person name="Spatafora J.W."/>
            <person name="Tedersoo L."/>
            <person name="Vaario L.M."/>
            <person name="Yamada A."/>
            <person name="Yan M."/>
            <person name="Wang P."/>
            <person name="Xu J."/>
            <person name="Bruns T."/>
            <person name="Baldrian P."/>
            <person name="Vilgalys R."/>
            <person name="Dunand C."/>
            <person name="Henrissat B."/>
            <person name="Grigoriev I.V."/>
            <person name="Hibbett D."/>
            <person name="Nagy L.G."/>
            <person name="Martin F.M."/>
        </authorList>
    </citation>
    <scope>NUCLEOTIDE SEQUENCE</scope>
    <source>
        <strain evidence="2">Prilba</strain>
    </source>
</reference>
<dbReference type="Proteomes" id="UP000759537">
    <property type="component" value="Unassembled WGS sequence"/>
</dbReference>
<name>A0A9P5MRW7_9AGAM</name>
<evidence type="ECO:0000313" key="2">
    <source>
        <dbReference type="EMBL" id="KAF8476376.1"/>
    </source>
</evidence>
<feature type="compositionally biased region" description="Acidic residues" evidence="1">
    <location>
        <begin position="177"/>
        <end position="189"/>
    </location>
</feature>
<proteinExistence type="predicted"/>
<dbReference type="AlphaFoldDB" id="A0A9P5MRW7"/>
<protein>
    <submittedName>
        <fullName evidence="2">Uncharacterized protein</fullName>
    </submittedName>
</protein>
<accession>A0A9P5MRW7</accession>
<evidence type="ECO:0000313" key="3">
    <source>
        <dbReference type="Proteomes" id="UP000759537"/>
    </source>
</evidence>
<feature type="compositionally biased region" description="Basic and acidic residues" evidence="1">
    <location>
        <begin position="12"/>
        <end position="21"/>
    </location>
</feature>